<proteinExistence type="predicted"/>
<reference evidence="7 8" key="1">
    <citation type="submission" date="2016-05" db="EMBL/GenBank/DDBJ databases">
        <title>A degradative enzymes factory behind the ericoid mycorrhizal symbiosis.</title>
        <authorList>
            <consortium name="DOE Joint Genome Institute"/>
            <person name="Martino E."/>
            <person name="Morin E."/>
            <person name="Grelet G."/>
            <person name="Kuo A."/>
            <person name="Kohler A."/>
            <person name="Daghino S."/>
            <person name="Barry K."/>
            <person name="Choi C."/>
            <person name="Cichocki N."/>
            <person name="Clum A."/>
            <person name="Copeland A."/>
            <person name="Hainaut M."/>
            <person name="Haridas S."/>
            <person name="Labutti K."/>
            <person name="Lindquist E."/>
            <person name="Lipzen A."/>
            <person name="Khouja H.-R."/>
            <person name="Murat C."/>
            <person name="Ohm R."/>
            <person name="Olson A."/>
            <person name="Spatafora J."/>
            <person name="Veneault-Fourrey C."/>
            <person name="Henrissat B."/>
            <person name="Grigoriev I."/>
            <person name="Martin F."/>
            <person name="Perotto S."/>
        </authorList>
    </citation>
    <scope>NUCLEOTIDE SEQUENCE [LARGE SCALE GENOMIC DNA]</scope>
    <source>
        <strain evidence="7 8">UAMH 7357</strain>
    </source>
</reference>
<dbReference type="Gene3D" id="1.20.58.340">
    <property type="entry name" value="Magnesium transport protein CorA, transmembrane region"/>
    <property type="match status" value="1"/>
</dbReference>
<feature type="transmembrane region" description="Helical" evidence="6">
    <location>
        <begin position="160"/>
        <end position="184"/>
    </location>
</feature>
<organism evidence="7 8">
    <name type="scientific">Hyaloscypha hepaticicola</name>
    <dbReference type="NCBI Taxonomy" id="2082293"/>
    <lineage>
        <taxon>Eukaryota</taxon>
        <taxon>Fungi</taxon>
        <taxon>Dikarya</taxon>
        <taxon>Ascomycota</taxon>
        <taxon>Pezizomycotina</taxon>
        <taxon>Leotiomycetes</taxon>
        <taxon>Helotiales</taxon>
        <taxon>Hyaloscyphaceae</taxon>
        <taxon>Hyaloscypha</taxon>
    </lineage>
</organism>
<dbReference type="OrthoDB" id="3563120at2759"/>
<dbReference type="Pfam" id="PF01544">
    <property type="entry name" value="CorA"/>
    <property type="match status" value="1"/>
</dbReference>
<evidence type="ECO:0000256" key="2">
    <source>
        <dbReference type="ARBA" id="ARBA00022692"/>
    </source>
</evidence>
<evidence type="ECO:0000256" key="1">
    <source>
        <dbReference type="ARBA" id="ARBA00004141"/>
    </source>
</evidence>
<comment type="subcellular location">
    <subcellularLocation>
        <location evidence="1">Membrane</location>
        <topology evidence="1">Multi-pass membrane protein</topology>
    </subcellularLocation>
</comment>
<protein>
    <submittedName>
        <fullName evidence="7">Uncharacterized protein</fullName>
    </submittedName>
</protein>
<dbReference type="GO" id="GO:0046873">
    <property type="term" value="F:metal ion transmembrane transporter activity"/>
    <property type="evidence" value="ECO:0007669"/>
    <property type="project" value="InterPro"/>
</dbReference>
<dbReference type="EMBL" id="KZ613511">
    <property type="protein sequence ID" value="PMD15704.1"/>
    <property type="molecule type" value="Genomic_DNA"/>
</dbReference>
<dbReference type="InterPro" id="IPR002523">
    <property type="entry name" value="MgTranspt_CorA/ZnTranspt_ZntB"/>
</dbReference>
<keyword evidence="3 6" id="KW-1133">Transmembrane helix</keyword>
<name>A0A2J6PNU9_9HELO</name>
<evidence type="ECO:0000256" key="3">
    <source>
        <dbReference type="ARBA" id="ARBA00022989"/>
    </source>
</evidence>
<dbReference type="SUPFAM" id="SSF144083">
    <property type="entry name" value="Magnesium transport protein CorA, transmembrane region"/>
    <property type="match status" value="1"/>
</dbReference>
<feature type="transmembrane region" description="Helical" evidence="6">
    <location>
        <begin position="125"/>
        <end position="148"/>
    </location>
</feature>
<dbReference type="STRING" id="1745343.A0A2J6PNU9"/>
<dbReference type="GO" id="GO:0016020">
    <property type="term" value="C:membrane"/>
    <property type="evidence" value="ECO:0007669"/>
    <property type="project" value="UniProtKB-SubCell"/>
</dbReference>
<feature type="compositionally biased region" description="Polar residues" evidence="5">
    <location>
        <begin position="233"/>
        <end position="242"/>
    </location>
</feature>
<keyword evidence="2 6" id="KW-0812">Transmembrane</keyword>
<keyword evidence="4 6" id="KW-0472">Membrane</keyword>
<evidence type="ECO:0000313" key="7">
    <source>
        <dbReference type="EMBL" id="PMD15704.1"/>
    </source>
</evidence>
<accession>A0A2J6PNU9</accession>
<feature type="region of interest" description="Disordered" evidence="5">
    <location>
        <begin position="228"/>
        <end position="250"/>
    </location>
</feature>
<gene>
    <name evidence="7" type="ORF">NA56DRAFT_693131</name>
</gene>
<evidence type="ECO:0000313" key="8">
    <source>
        <dbReference type="Proteomes" id="UP000235672"/>
    </source>
</evidence>
<dbReference type="AlphaFoldDB" id="A0A2J6PNU9"/>
<dbReference type="Proteomes" id="UP000235672">
    <property type="component" value="Unassembled WGS sequence"/>
</dbReference>
<evidence type="ECO:0000256" key="4">
    <source>
        <dbReference type="ARBA" id="ARBA00023136"/>
    </source>
</evidence>
<dbReference type="InterPro" id="IPR045863">
    <property type="entry name" value="CorA_TM1_TM2"/>
</dbReference>
<sequence length="250" mass="28763">MLLIKLLTRRSELYFATLQLLRISSEWISGGMKDLENLAEAFGQFSLNLSLNRGSEGPSYYNTTKNVLRALDQNWKIVISHQKHDGDSLLGRITRKTEEVKTLRDGLFNAASVREASRGSKLNHYILVFTVMTIIYLPLSFTAGLFALNLFQLEQPRQKSAFIATMVLLALSTYFISGFLVWFFRKEERREMFKHLWDHRVDGVSDSEHTPKARRPILDTILQTIRVSKRQKTSQNANNPINNDPEDIVN</sequence>
<evidence type="ECO:0000256" key="5">
    <source>
        <dbReference type="SAM" id="MobiDB-lite"/>
    </source>
</evidence>
<evidence type="ECO:0000256" key="6">
    <source>
        <dbReference type="SAM" id="Phobius"/>
    </source>
</evidence>
<keyword evidence="8" id="KW-1185">Reference proteome</keyword>